<dbReference type="CDD" id="cd16040">
    <property type="entry name" value="SPRY_PRY_SNTX"/>
    <property type="match status" value="1"/>
</dbReference>
<dbReference type="InterPro" id="IPR013320">
    <property type="entry name" value="ConA-like_dom_sf"/>
</dbReference>
<dbReference type="InterPro" id="IPR032675">
    <property type="entry name" value="LRR_dom_sf"/>
</dbReference>
<dbReference type="AlphaFoldDB" id="A0A6P6NW35"/>
<evidence type="ECO:0000259" key="10">
    <source>
        <dbReference type="PROSITE" id="PS50837"/>
    </source>
</evidence>
<dbReference type="InterPro" id="IPR001870">
    <property type="entry name" value="B30.2/SPRY"/>
</dbReference>
<dbReference type="FunFam" id="3.80.10.10:FF:000621">
    <property type="entry name" value="Si:dkeyp-4c4.2"/>
    <property type="match status" value="1"/>
</dbReference>
<dbReference type="PROSITE" id="PS50824">
    <property type="entry name" value="DAPIN"/>
    <property type="match status" value="1"/>
</dbReference>
<dbReference type="FunFam" id="3.80.10.10:FF:000492">
    <property type="entry name" value="Si:dkey-16p6.1"/>
    <property type="match status" value="1"/>
</dbReference>
<evidence type="ECO:0000256" key="4">
    <source>
        <dbReference type="ARBA" id="ARBA00022737"/>
    </source>
</evidence>
<dbReference type="Pfam" id="PF13516">
    <property type="entry name" value="LRR_6"/>
    <property type="match status" value="4"/>
</dbReference>
<dbReference type="SUPFAM" id="SSF47986">
    <property type="entry name" value="DEATH domain"/>
    <property type="match status" value="1"/>
</dbReference>
<dbReference type="PROSITE" id="PS50837">
    <property type="entry name" value="NACHT"/>
    <property type="match status" value="1"/>
</dbReference>
<feature type="compositionally biased region" description="Basic and acidic residues" evidence="7">
    <location>
        <begin position="130"/>
        <end position="155"/>
    </location>
</feature>
<comment type="subcellular location">
    <subcellularLocation>
        <location evidence="1">Cytoplasm</location>
    </subcellularLocation>
</comment>
<dbReference type="Proteomes" id="UP000515129">
    <property type="component" value="Unplaced"/>
</dbReference>
<dbReference type="PROSITE" id="PS50188">
    <property type="entry name" value="B302_SPRY"/>
    <property type="match status" value="1"/>
</dbReference>
<keyword evidence="6" id="KW-0067">ATP-binding</keyword>
<dbReference type="GO" id="GO:0005737">
    <property type="term" value="C:cytoplasm"/>
    <property type="evidence" value="ECO:0007669"/>
    <property type="project" value="UniProtKB-SubCell"/>
</dbReference>
<dbReference type="InterPro" id="IPR011029">
    <property type="entry name" value="DEATH-like_dom_sf"/>
</dbReference>
<dbReference type="Pfam" id="PF14484">
    <property type="entry name" value="FISNA"/>
    <property type="match status" value="1"/>
</dbReference>
<dbReference type="Pfam" id="PF00622">
    <property type="entry name" value="SPRY"/>
    <property type="match status" value="1"/>
</dbReference>
<dbReference type="InterPro" id="IPR043136">
    <property type="entry name" value="B30.2/SPRY_sf"/>
</dbReference>
<evidence type="ECO:0000256" key="2">
    <source>
        <dbReference type="ARBA" id="ARBA00022490"/>
    </source>
</evidence>
<dbReference type="Gene3D" id="3.40.50.300">
    <property type="entry name" value="P-loop containing nucleotide triphosphate hydrolases"/>
    <property type="match status" value="1"/>
</dbReference>
<keyword evidence="11" id="KW-1185">Reference proteome</keyword>
<keyword evidence="2" id="KW-0963">Cytoplasm</keyword>
<dbReference type="Gene3D" id="2.60.120.920">
    <property type="match status" value="1"/>
</dbReference>
<dbReference type="GO" id="GO:0005524">
    <property type="term" value="F:ATP binding"/>
    <property type="evidence" value="ECO:0007669"/>
    <property type="project" value="UniProtKB-KW"/>
</dbReference>
<reference evidence="12" key="1">
    <citation type="submission" date="2025-08" db="UniProtKB">
        <authorList>
            <consortium name="RefSeq"/>
        </authorList>
    </citation>
    <scope>IDENTIFICATION</scope>
    <source>
        <strain evidence="12">Wakin</strain>
        <tissue evidence="12">Muscle</tissue>
    </source>
</reference>
<dbReference type="KEGG" id="caua:113091514"/>
<dbReference type="PANTHER" id="PTHR24106">
    <property type="entry name" value="NACHT, LRR AND CARD DOMAINS-CONTAINING"/>
    <property type="match status" value="1"/>
</dbReference>
<feature type="domain" description="B30.2/SPRY" evidence="8">
    <location>
        <begin position="978"/>
        <end position="1177"/>
    </location>
</feature>
<dbReference type="InterPro" id="IPR041075">
    <property type="entry name" value="NOD1/2_WH"/>
</dbReference>
<sequence>MEDAEVLLLKSLEELGKEDLKKFQWYLKKQDRISACEMEDADRLKTVDKLVVCFGPEEAVKITVSILKKIGMNDPAQQLENKHKQADKSPVQIRSSAQPGANVVEMKAETGASVNAPVLARSTYSSHAAGNDKHKCSETAENNREKQGSAEDNKATHDDYTKILKDKLKQLCERILVGNSQTGENKYLDDIYTDLYVVGNQTGGRMNEHEVRQIESNHNRLTAKDMPIQCNDMFKDHMGRQNRKVLTVGIAGVGKTISVNKFILDWAKGKENQDIVFIFPLPFHELNLIKEEYSLMGLLNTFCLSGLKELTSLPKDGNKIMFIFDGLDECCFPLSFEEGDSITDVNKKTKVSNIVTALIKNQLVPSALIWITSRSAAVSLIPRKYIDQVIEVRGFSDEQKEKYFIKNSSPEVAEKIIHQIKKFRSLYIMCHIPVFCWISLTVLQPLLVQKSNDQTSTTLTGMYTNFLLFQKQQMEIKYCKDPKTKPKVMSFDEIILKLGKLAFKQLQKGKLIFYKKDLEECGLDVNEGSVYSGLCTRMFQEEKSISERNVYSFVHLSIQELLAALYVFFNNKNKKANPFLKSWEKTTCILSTKPLFELHKAAVNEALQSKNGNLDLFLRFLLGLSLESNQTDLKELLPGLELKTEDTKDTSDYIKEKIEMEETERTINLFHCLNELKDDFVEEIQKNLSSGKLSEQNLSSAQWSALVFVLLMSEETQEKFELQKYRRSDEALMRLLPVIKNTRKALLQCCNLTAQSCESLSSALQSSKPFLRELDLSNNDLKDSGVKLLSVGLKSPNCQLGILRLQSCNLTAQSCESLSSALQSSKSFLRELDLSNNDLKDSGVKLLSVGLKSPNCKLEILRLQICNLTAQSCGSLSSALLSSKPFLRELDLSNNDLQDSGVKLLSDGLKSPNCQLETLRLSGCMVTEVGCCCVSSALTAHPSCLRDLDLSYNHPGDSGVKLLSEKLEDPNCSLDKFNVDHGGESRITAGLKKYACFLTLDPNTAHTELILSEKNRMVTRARENQLYPVHPDRFDVCHQVLCRESVCERCYWEIEWSGDVSISVSYKSISRNGAGAECRFGRNNQSWSLICSPDSFSFRYNNIETDLPVKSIIRRIGMYVDDAVRRIRAYRDDDDDNDYDVKRIGVFVDHSAGTLSFYSVSRNNMNLIHTVRHSSKSSFAGIAKVVQLCQC</sequence>
<dbReference type="FunFam" id="3.40.50.300:FF:000210">
    <property type="entry name" value="Si:dkey-16p6.1"/>
    <property type="match status" value="1"/>
</dbReference>
<evidence type="ECO:0000259" key="8">
    <source>
        <dbReference type="PROSITE" id="PS50188"/>
    </source>
</evidence>
<dbReference type="InterPro" id="IPR041267">
    <property type="entry name" value="NLRP_HD2"/>
</dbReference>
<dbReference type="InterPro" id="IPR004020">
    <property type="entry name" value="DAPIN"/>
</dbReference>
<dbReference type="SUPFAM" id="SSF52047">
    <property type="entry name" value="RNI-like"/>
    <property type="match status" value="1"/>
</dbReference>
<keyword evidence="5" id="KW-0547">Nucleotide-binding</keyword>
<proteinExistence type="predicted"/>
<dbReference type="Pfam" id="PF02758">
    <property type="entry name" value="PYRIN"/>
    <property type="match status" value="1"/>
</dbReference>
<dbReference type="InterPro" id="IPR007111">
    <property type="entry name" value="NACHT_NTPase"/>
</dbReference>
<evidence type="ECO:0000313" key="11">
    <source>
        <dbReference type="Proteomes" id="UP000515129"/>
    </source>
</evidence>
<dbReference type="InterPro" id="IPR029495">
    <property type="entry name" value="NACHT-assoc"/>
</dbReference>
<evidence type="ECO:0000256" key="1">
    <source>
        <dbReference type="ARBA" id="ARBA00004496"/>
    </source>
</evidence>
<dbReference type="SMART" id="SM00589">
    <property type="entry name" value="PRY"/>
    <property type="match status" value="1"/>
</dbReference>
<dbReference type="RefSeq" id="XP_026112871.1">
    <property type="nucleotide sequence ID" value="XM_026257086.1"/>
</dbReference>
<dbReference type="InterPro" id="IPR003877">
    <property type="entry name" value="SPRY_dom"/>
</dbReference>
<dbReference type="Gene3D" id="3.80.10.10">
    <property type="entry name" value="Ribonuclease Inhibitor"/>
    <property type="match status" value="2"/>
</dbReference>
<dbReference type="SMART" id="SM01289">
    <property type="entry name" value="PYRIN"/>
    <property type="match status" value="1"/>
</dbReference>
<dbReference type="InterPro" id="IPR027417">
    <property type="entry name" value="P-loop_NTPase"/>
</dbReference>
<protein>
    <submittedName>
        <fullName evidence="12">NACHT, LRR and PYD domains-containing protein 12-like</fullName>
    </submittedName>
</protein>
<dbReference type="SMART" id="SM01288">
    <property type="entry name" value="FISNA"/>
    <property type="match status" value="1"/>
</dbReference>
<evidence type="ECO:0000256" key="3">
    <source>
        <dbReference type="ARBA" id="ARBA00022614"/>
    </source>
</evidence>
<dbReference type="OrthoDB" id="120976at2759"/>
<dbReference type="InterPro" id="IPR003879">
    <property type="entry name" value="Butyrophylin_SPRY"/>
</dbReference>
<dbReference type="Pfam" id="PF13765">
    <property type="entry name" value="PRY"/>
    <property type="match status" value="1"/>
</dbReference>
<keyword evidence="4" id="KW-0677">Repeat</keyword>
<evidence type="ECO:0000259" key="9">
    <source>
        <dbReference type="PROSITE" id="PS50824"/>
    </source>
</evidence>
<evidence type="ECO:0000256" key="6">
    <source>
        <dbReference type="ARBA" id="ARBA00022840"/>
    </source>
</evidence>
<dbReference type="CDD" id="cd08321">
    <property type="entry name" value="Pyrin_ASC-like"/>
    <property type="match status" value="1"/>
</dbReference>
<feature type="domain" description="NACHT" evidence="10">
    <location>
        <begin position="243"/>
        <end position="377"/>
    </location>
</feature>
<dbReference type="Pfam" id="PF05729">
    <property type="entry name" value="NACHT"/>
    <property type="match status" value="1"/>
</dbReference>
<dbReference type="SMART" id="SM00368">
    <property type="entry name" value="LRR_RI"/>
    <property type="match status" value="7"/>
</dbReference>
<dbReference type="Pfam" id="PF17776">
    <property type="entry name" value="NLRC4_HD2"/>
    <property type="match status" value="1"/>
</dbReference>
<dbReference type="Pfam" id="PF17779">
    <property type="entry name" value="WHD_NOD2"/>
    <property type="match status" value="1"/>
</dbReference>
<dbReference type="Gene3D" id="1.10.533.10">
    <property type="entry name" value="Death Domain, Fas"/>
    <property type="match status" value="1"/>
</dbReference>
<keyword evidence="3" id="KW-0433">Leucine-rich repeat</keyword>
<feature type="region of interest" description="Disordered" evidence="7">
    <location>
        <begin position="79"/>
        <end position="100"/>
    </location>
</feature>
<organism evidence="11 12">
    <name type="scientific">Carassius auratus</name>
    <name type="common">Goldfish</name>
    <dbReference type="NCBI Taxonomy" id="7957"/>
    <lineage>
        <taxon>Eukaryota</taxon>
        <taxon>Metazoa</taxon>
        <taxon>Chordata</taxon>
        <taxon>Craniata</taxon>
        <taxon>Vertebrata</taxon>
        <taxon>Euteleostomi</taxon>
        <taxon>Actinopterygii</taxon>
        <taxon>Neopterygii</taxon>
        <taxon>Teleostei</taxon>
        <taxon>Ostariophysi</taxon>
        <taxon>Cypriniformes</taxon>
        <taxon>Cyprinidae</taxon>
        <taxon>Cyprininae</taxon>
        <taxon>Carassius</taxon>
    </lineage>
</organism>
<dbReference type="InterPro" id="IPR006574">
    <property type="entry name" value="PRY"/>
</dbReference>
<dbReference type="PRINTS" id="PR01407">
    <property type="entry name" value="BUTYPHLNCDUF"/>
</dbReference>
<accession>A0A6P6NW35</accession>
<dbReference type="SUPFAM" id="SSF49899">
    <property type="entry name" value="Concanavalin A-like lectins/glucanases"/>
    <property type="match status" value="2"/>
</dbReference>
<gene>
    <name evidence="12" type="primary">LOC113091514</name>
</gene>
<evidence type="ECO:0000256" key="7">
    <source>
        <dbReference type="SAM" id="MobiDB-lite"/>
    </source>
</evidence>
<dbReference type="InterPro" id="IPR001611">
    <property type="entry name" value="Leu-rich_rpt"/>
</dbReference>
<dbReference type="InterPro" id="IPR051261">
    <property type="entry name" value="NLR"/>
</dbReference>
<dbReference type="GeneID" id="113091514"/>
<feature type="region of interest" description="Disordered" evidence="7">
    <location>
        <begin position="125"/>
        <end position="155"/>
    </location>
</feature>
<name>A0A6P6NW35_CARAU</name>
<evidence type="ECO:0000256" key="5">
    <source>
        <dbReference type="ARBA" id="ARBA00022741"/>
    </source>
</evidence>
<feature type="domain" description="Pyrin" evidence="9">
    <location>
        <begin position="1"/>
        <end position="85"/>
    </location>
</feature>
<evidence type="ECO:0000313" key="12">
    <source>
        <dbReference type="RefSeq" id="XP_026112871.1"/>
    </source>
</evidence>